<dbReference type="Proteomes" id="UP000696931">
    <property type="component" value="Unassembled WGS sequence"/>
</dbReference>
<evidence type="ECO:0000256" key="1">
    <source>
        <dbReference type="SAM" id="MobiDB-lite"/>
    </source>
</evidence>
<gene>
    <name evidence="3" type="ORF">HZA61_01555</name>
</gene>
<organism evidence="3 4">
    <name type="scientific">Eiseniibacteriota bacterium</name>
    <dbReference type="NCBI Taxonomy" id="2212470"/>
    <lineage>
        <taxon>Bacteria</taxon>
        <taxon>Candidatus Eiseniibacteriota</taxon>
    </lineage>
</organism>
<proteinExistence type="predicted"/>
<dbReference type="SUPFAM" id="SSF48452">
    <property type="entry name" value="TPR-like"/>
    <property type="match status" value="1"/>
</dbReference>
<name>A0A933S8Z6_UNCEI</name>
<evidence type="ECO:0000313" key="4">
    <source>
        <dbReference type="Proteomes" id="UP000696931"/>
    </source>
</evidence>
<sequence length="298" mass="31574">MHTTFRAALLVLSLALFASGAAAATKPAAAAAKLPPTVALAPVLQPPADVPQAALDAQLKGTVTLLAHVTRPGYVDSVRVLSGDARLRETATAVARWCVYAPQAAPVWTTLTVTVDGKVEPEPLNPDVLAIAREAEGAKDWNNALAAWTGALQRLGTHPSLTNEWALREHALRTSRQLHPVPQAPGDTQGNARGARTQQERVVARGQHEDVVGIFDTVLKTAPWWSDPYLWRASSLAGCGRSAEAVRSLRFYLLGAPDSAGTWLATTALAQIAAGDTLGASELIKKRAQSFNVDKPGR</sequence>
<feature type="signal peptide" evidence="2">
    <location>
        <begin position="1"/>
        <end position="23"/>
    </location>
</feature>
<comment type="caution">
    <text evidence="3">The sequence shown here is derived from an EMBL/GenBank/DDBJ whole genome shotgun (WGS) entry which is preliminary data.</text>
</comment>
<feature type="region of interest" description="Disordered" evidence="1">
    <location>
        <begin position="176"/>
        <end position="203"/>
    </location>
</feature>
<dbReference type="Gene3D" id="3.30.1150.10">
    <property type="match status" value="1"/>
</dbReference>
<dbReference type="InterPro" id="IPR011990">
    <property type="entry name" value="TPR-like_helical_dom_sf"/>
</dbReference>
<accession>A0A933S8Z6</accession>
<dbReference type="SUPFAM" id="SSF74653">
    <property type="entry name" value="TolA/TonB C-terminal domain"/>
    <property type="match status" value="1"/>
</dbReference>
<protein>
    <recommendedName>
        <fullName evidence="5">Tetratricopeptide repeat protein</fullName>
    </recommendedName>
</protein>
<evidence type="ECO:0000256" key="2">
    <source>
        <dbReference type="SAM" id="SignalP"/>
    </source>
</evidence>
<evidence type="ECO:0000313" key="3">
    <source>
        <dbReference type="EMBL" id="MBI5168152.1"/>
    </source>
</evidence>
<feature type="chain" id="PRO_5036724689" description="Tetratricopeptide repeat protein" evidence="2">
    <location>
        <begin position="24"/>
        <end position="298"/>
    </location>
</feature>
<keyword evidence="2" id="KW-0732">Signal</keyword>
<reference evidence="3" key="1">
    <citation type="submission" date="2020-07" db="EMBL/GenBank/DDBJ databases">
        <title>Huge and variable diversity of episymbiotic CPR bacteria and DPANN archaea in groundwater ecosystems.</title>
        <authorList>
            <person name="He C.Y."/>
            <person name="Keren R."/>
            <person name="Whittaker M."/>
            <person name="Farag I.F."/>
            <person name="Doudna J."/>
            <person name="Cate J.H.D."/>
            <person name="Banfield J.F."/>
        </authorList>
    </citation>
    <scope>NUCLEOTIDE SEQUENCE</scope>
    <source>
        <strain evidence="3">NC_groundwater_1813_Pr3_B-0.1um_71_17</strain>
    </source>
</reference>
<dbReference type="AlphaFoldDB" id="A0A933S8Z6"/>
<evidence type="ECO:0008006" key="5">
    <source>
        <dbReference type="Google" id="ProtNLM"/>
    </source>
</evidence>
<dbReference type="EMBL" id="JACRIW010000014">
    <property type="protein sequence ID" value="MBI5168152.1"/>
    <property type="molecule type" value="Genomic_DNA"/>
</dbReference>
<dbReference type="Gene3D" id="1.25.40.10">
    <property type="entry name" value="Tetratricopeptide repeat domain"/>
    <property type="match status" value="1"/>
</dbReference>